<sequence length="85" mass="8842">MAAPIVALLLSIQVPVLVPDAPPAASVTKDGKVPPGMAYDPITGTTVPIIGWKAPPQSQPGLPPAGTKLRYNRIGQKIGEVPVRR</sequence>
<dbReference type="EMBL" id="JARYGZ010000001">
    <property type="protein sequence ID" value="MDH7639680.1"/>
    <property type="molecule type" value="Genomic_DNA"/>
</dbReference>
<dbReference type="RefSeq" id="WP_281044931.1">
    <property type="nucleotide sequence ID" value="NZ_JARYGZ010000001.1"/>
</dbReference>
<reference evidence="1" key="1">
    <citation type="submission" date="2023-04" db="EMBL/GenBank/DDBJ databases">
        <title>Sphingomonas sp. MAHUQ-71 isolated from rice field.</title>
        <authorList>
            <person name="Huq M.A."/>
        </authorList>
    </citation>
    <scope>NUCLEOTIDE SEQUENCE</scope>
    <source>
        <strain evidence="1">MAHUQ-71</strain>
    </source>
</reference>
<proteinExistence type="predicted"/>
<organism evidence="1 2">
    <name type="scientific">Sphingomonas oryzagri</name>
    <dbReference type="NCBI Taxonomy" id="3042314"/>
    <lineage>
        <taxon>Bacteria</taxon>
        <taxon>Pseudomonadati</taxon>
        <taxon>Pseudomonadota</taxon>
        <taxon>Alphaproteobacteria</taxon>
        <taxon>Sphingomonadales</taxon>
        <taxon>Sphingomonadaceae</taxon>
        <taxon>Sphingomonas</taxon>
    </lineage>
</organism>
<name>A0ABT6N341_9SPHN</name>
<dbReference type="Proteomes" id="UP001160625">
    <property type="component" value="Unassembled WGS sequence"/>
</dbReference>
<comment type="caution">
    <text evidence="1">The sequence shown here is derived from an EMBL/GenBank/DDBJ whole genome shotgun (WGS) entry which is preliminary data.</text>
</comment>
<protein>
    <submittedName>
        <fullName evidence="1">Uncharacterized protein</fullName>
    </submittedName>
</protein>
<keyword evidence="2" id="KW-1185">Reference proteome</keyword>
<gene>
    <name evidence="1" type="ORF">QGN17_13160</name>
</gene>
<evidence type="ECO:0000313" key="1">
    <source>
        <dbReference type="EMBL" id="MDH7639680.1"/>
    </source>
</evidence>
<evidence type="ECO:0000313" key="2">
    <source>
        <dbReference type="Proteomes" id="UP001160625"/>
    </source>
</evidence>
<accession>A0ABT6N341</accession>